<evidence type="ECO:0000313" key="3">
    <source>
        <dbReference type="EMBL" id="CAN82050.1"/>
    </source>
</evidence>
<dbReference type="Pfam" id="PF00385">
    <property type="entry name" value="Chromo"/>
    <property type="match status" value="1"/>
</dbReference>
<dbReference type="InterPro" id="IPR016197">
    <property type="entry name" value="Chromo-like_dom_sf"/>
</dbReference>
<proteinExistence type="predicted"/>
<feature type="domain" description="Chromo" evidence="1">
    <location>
        <begin position="104"/>
        <end position="151"/>
    </location>
</feature>
<dbReference type="InterPro" id="IPR023780">
    <property type="entry name" value="Chromo_domain"/>
</dbReference>
<gene>
    <name evidence="3" type="ORF">VITISV_042769</name>
</gene>
<sequence>MADRKRRDISFEVGEQVLFKLHPYRQQTVFKRVHQKLASRFYGPYQILEKIGPVAYKLQLPVEARVHPVFHVSLLKRYQDNGGLAETQPAEIPPFTDDRVVLLEPQAILDYRWIKQGTQLVEEGLVHWKHLPAEEATWEPTNTLQEMFPNLDLEDKDPLDGGAYMQRRQWVLWVLHVKNNEEGIGSCS</sequence>
<dbReference type="PANTHER" id="PTHR46148">
    <property type="entry name" value="CHROMO DOMAIN-CONTAINING PROTEIN"/>
    <property type="match status" value="1"/>
</dbReference>
<dbReference type="InterPro" id="IPR056924">
    <property type="entry name" value="SH3_Tf2-1"/>
</dbReference>
<organism evidence="3">
    <name type="scientific">Vitis vinifera</name>
    <name type="common">Grape</name>
    <dbReference type="NCBI Taxonomy" id="29760"/>
    <lineage>
        <taxon>Eukaryota</taxon>
        <taxon>Viridiplantae</taxon>
        <taxon>Streptophyta</taxon>
        <taxon>Embryophyta</taxon>
        <taxon>Tracheophyta</taxon>
        <taxon>Spermatophyta</taxon>
        <taxon>Magnoliopsida</taxon>
        <taxon>eudicotyledons</taxon>
        <taxon>Gunneridae</taxon>
        <taxon>Pentapetalae</taxon>
        <taxon>rosids</taxon>
        <taxon>Vitales</taxon>
        <taxon>Vitaceae</taxon>
        <taxon>Viteae</taxon>
        <taxon>Vitis</taxon>
    </lineage>
</organism>
<dbReference type="AlphaFoldDB" id="A5ADH7"/>
<dbReference type="PANTHER" id="PTHR46148:SF52">
    <property type="entry name" value="OS04G0603800 PROTEIN"/>
    <property type="match status" value="1"/>
</dbReference>
<evidence type="ECO:0000259" key="1">
    <source>
        <dbReference type="Pfam" id="PF00385"/>
    </source>
</evidence>
<dbReference type="Pfam" id="PF24626">
    <property type="entry name" value="SH3_Tf2-1"/>
    <property type="match status" value="1"/>
</dbReference>
<reference evidence="3" key="1">
    <citation type="journal article" date="2007" name="PLoS ONE">
        <title>The first genome sequence of an elite grapevine cultivar (Pinot noir Vitis vinifera L.): coping with a highly heterozygous genome.</title>
        <authorList>
            <person name="Velasco R."/>
            <person name="Zharkikh A."/>
            <person name="Troggio M."/>
            <person name="Cartwright D.A."/>
            <person name="Cestaro A."/>
            <person name="Pruss D."/>
            <person name="Pindo M."/>
            <person name="FitzGerald L.M."/>
            <person name="Vezzulli S."/>
            <person name="Reid J."/>
            <person name="Malacarne G."/>
            <person name="Iliev D."/>
            <person name="Coppola G."/>
            <person name="Wardell B."/>
            <person name="Micheletti D."/>
            <person name="Macalma T."/>
            <person name="Facci M."/>
            <person name="Mitchell J.T."/>
            <person name="Perazzolli M."/>
            <person name="Eldredge G."/>
            <person name="Gatto P."/>
            <person name="Oyzerski R."/>
            <person name="Moretto M."/>
            <person name="Gutin N."/>
            <person name="Stefanini M."/>
            <person name="Chen Y."/>
            <person name="Segala C."/>
            <person name="Davenport C."/>
            <person name="Dematte L."/>
            <person name="Mraz A."/>
            <person name="Battilana J."/>
            <person name="Stormo K."/>
            <person name="Costa F."/>
            <person name="Tao Q."/>
            <person name="Si-Ammour A."/>
            <person name="Harkins T."/>
            <person name="Lackey A."/>
            <person name="Perbost C."/>
            <person name="Taillon B."/>
            <person name="Stella A."/>
            <person name="Solovyev V."/>
            <person name="Fawcett J.A."/>
            <person name="Sterck L."/>
            <person name="Vandepoele K."/>
            <person name="Grando S.M."/>
            <person name="Toppo S."/>
            <person name="Moser C."/>
            <person name="Lanchbury J."/>
            <person name="Bogden R."/>
            <person name="Skolnick M."/>
            <person name="Sgaramella V."/>
            <person name="Bhatnagar S.K."/>
            <person name="Fontana P."/>
            <person name="Gutin A."/>
            <person name="Van de Peer Y."/>
            <person name="Salamini F."/>
            <person name="Viola R."/>
        </authorList>
    </citation>
    <scope>NUCLEOTIDE SEQUENCE</scope>
</reference>
<dbReference type="SUPFAM" id="SSF54160">
    <property type="entry name" value="Chromo domain-like"/>
    <property type="match status" value="1"/>
</dbReference>
<name>A5ADH7_VITVI</name>
<protein>
    <submittedName>
        <fullName evidence="3">Uncharacterized protein</fullName>
    </submittedName>
</protein>
<dbReference type="Gene3D" id="2.40.50.40">
    <property type="match status" value="1"/>
</dbReference>
<accession>A5ADH7</accession>
<feature type="domain" description="Tf2-1-like SH3-like" evidence="2">
    <location>
        <begin position="14"/>
        <end position="78"/>
    </location>
</feature>
<evidence type="ECO:0000259" key="2">
    <source>
        <dbReference type="Pfam" id="PF24626"/>
    </source>
</evidence>
<dbReference type="EMBL" id="AM423792">
    <property type="protein sequence ID" value="CAN82050.1"/>
    <property type="molecule type" value="Genomic_DNA"/>
</dbReference>